<name>A0A6B2QXF3_9BURK</name>
<evidence type="ECO:0000313" key="1">
    <source>
        <dbReference type="EMBL" id="NDY82672.1"/>
    </source>
</evidence>
<sequence length="119" mass="13208">MANNSKFSTTYLRFLNLIQAIRDIPSFPAMDPVEERLLNMLAAVWHGGKPISVLEAMGLSSDISATTAHRRLKTLRSKGLIALDVDKIDSRIKYVVPTELATQYFATMGQALDRAQKAD</sequence>
<dbReference type="AlphaFoldDB" id="A0A6B2QXF3"/>
<accession>A0A6B2QXF3</accession>
<proteinExistence type="predicted"/>
<dbReference type="EMBL" id="JAAGRN010000003">
    <property type="protein sequence ID" value="NDY82672.1"/>
    <property type="molecule type" value="Genomic_DNA"/>
</dbReference>
<organism evidence="1">
    <name type="scientific">Sheuella amnicola</name>
    <dbReference type="NCBI Taxonomy" id="2707330"/>
    <lineage>
        <taxon>Bacteria</taxon>
        <taxon>Pseudomonadati</taxon>
        <taxon>Pseudomonadota</taxon>
        <taxon>Betaproteobacteria</taxon>
        <taxon>Burkholderiales</taxon>
        <taxon>Alcaligenaceae</taxon>
        <taxon>Sheuella</taxon>
    </lineage>
</organism>
<gene>
    <name evidence="1" type="ORF">G3I67_05430</name>
</gene>
<dbReference type="InterPro" id="IPR036388">
    <property type="entry name" value="WH-like_DNA-bd_sf"/>
</dbReference>
<comment type="caution">
    <text evidence="1">The sequence shown here is derived from an EMBL/GenBank/DDBJ whole genome shotgun (WGS) entry which is preliminary data.</text>
</comment>
<reference evidence="1" key="1">
    <citation type="submission" date="2020-02" db="EMBL/GenBank/DDBJ databases">
        <authorList>
            <person name="Chen W.-M."/>
        </authorList>
    </citation>
    <scope>NUCLEOTIDE SEQUENCE</scope>
    <source>
        <strain evidence="1">NBD-18</strain>
    </source>
</reference>
<protein>
    <submittedName>
        <fullName evidence="1">Lrp/AsnC family transcriptional regulator</fullName>
    </submittedName>
</protein>
<dbReference type="Gene3D" id="1.10.10.10">
    <property type="entry name" value="Winged helix-like DNA-binding domain superfamily/Winged helix DNA-binding domain"/>
    <property type="match status" value="1"/>
</dbReference>
<dbReference type="RefSeq" id="WP_163652335.1">
    <property type="nucleotide sequence ID" value="NZ_JAAGRN010000003.1"/>
</dbReference>
<dbReference type="InterPro" id="IPR036390">
    <property type="entry name" value="WH_DNA-bd_sf"/>
</dbReference>
<dbReference type="SUPFAM" id="SSF46785">
    <property type="entry name" value="Winged helix' DNA-binding domain"/>
    <property type="match status" value="1"/>
</dbReference>